<dbReference type="NCBIfam" id="TIGR03019">
    <property type="entry name" value="pepcterm_femAB"/>
    <property type="match status" value="1"/>
</dbReference>
<organism evidence="2 3">
    <name type="scientific">Novosphingobium ginsenosidimutans</name>
    <dbReference type="NCBI Taxonomy" id="1176536"/>
    <lineage>
        <taxon>Bacteria</taxon>
        <taxon>Pseudomonadati</taxon>
        <taxon>Pseudomonadota</taxon>
        <taxon>Alphaproteobacteria</taxon>
        <taxon>Sphingomonadales</taxon>
        <taxon>Sphingomonadaceae</taxon>
        <taxon>Novosphingobium</taxon>
    </lineage>
</organism>
<dbReference type="Gene3D" id="3.40.630.30">
    <property type="match status" value="1"/>
</dbReference>
<evidence type="ECO:0000313" key="2">
    <source>
        <dbReference type="EMBL" id="QEA16912.1"/>
    </source>
</evidence>
<dbReference type="InterPro" id="IPR016181">
    <property type="entry name" value="Acyl_CoA_acyltransferase"/>
</dbReference>
<feature type="domain" description="BioF2-like acetyltransferase" evidence="1">
    <location>
        <begin position="166"/>
        <end position="298"/>
    </location>
</feature>
<dbReference type="SUPFAM" id="SSF55729">
    <property type="entry name" value="Acyl-CoA N-acyltransferases (Nat)"/>
    <property type="match status" value="2"/>
</dbReference>
<dbReference type="PANTHER" id="PTHR36174">
    <property type="entry name" value="LIPID II:GLYCINE GLYCYLTRANSFERASE"/>
    <property type="match status" value="1"/>
</dbReference>
<dbReference type="AlphaFoldDB" id="A0A5B8S7E3"/>
<dbReference type="KEGG" id="ngf:FRF71_12675"/>
<dbReference type="PANTHER" id="PTHR36174:SF1">
    <property type="entry name" value="LIPID II:GLYCINE GLYCYLTRANSFERASE"/>
    <property type="match status" value="1"/>
</dbReference>
<dbReference type="OrthoDB" id="9773932at2"/>
<gene>
    <name evidence="2" type="ORF">FRF71_12675</name>
</gene>
<proteinExistence type="predicted"/>
<dbReference type="EMBL" id="CP042345">
    <property type="protein sequence ID" value="QEA16912.1"/>
    <property type="molecule type" value="Genomic_DNA"/>
</dbReference>
<keyword evidence="3" id="KW-1185">Reference proteome</keyword>
<dbReference type="Proteomes" id="UP000321172">
    <property type="component" value="Chromosome"/>
</dbReference>
<evidence type="ECO:0000259" key="1">
    <source>
        <dbReference type="Pfam" id="PF13480"/>
    </source>
</evidence>
<dbReference type="RefSeq" id="WP_147090991.1">
    <property type="nucleotide sequence ID" value="NZ_BAABJD010000002.1"/>
</dbReference>
<evidence type="ECO:0000313" key="3">
    <source>
        <dbReference type="Proteomes" id="UP000321172"/>
    </source>
</evidence>
<dbReference type="InterPro" id="IPR050644">
    <property type="entry name" value="PG_Glycine_Bridge_Synth"/>
</dbReference>
<dbReference type="InterPro" id="IPR038740">
    <property type="entry name" value="BioF2-like_GNAT_dom"/>
</dbReference>
<dbReference type="InterPro" id="IPR017469">
    <property type="entry name" value="PEP-CTERM_FemAB-rel"/>
</dbReference>
<dbReference type="Pfam" id="PF13480">
    <property type="entry name" value="Acetyltransf_6"/>
    <property type="match status" value="1"/>
</dbReference>
<name>A0A5B8S7E3_9SPHN</name>
<accession>A0A5B8S7E3</accession>
<reference evidence="2 3" key="1">
    <citation type="journal article" date="2013" name="J. Microbiol. Biotechnol.">
        <title>Novosphingobium ginsenosidimutans sp. nov., with the ability to convert ginsenoside.</title>
        <authorList>
            <person name="Kim J.K."/>
            <person name="He D."/>
            <person name="Liu Q.M."/>
            <person name="Park H.Y."/>
            <person name="Jung M.S."/>
            <person name="Yoon M.H."/>
            <person name="Kim S.C."/>
            <person name="Im W.T."/>
        </authorList>
    </citation>
    <scope>NUCLEOTIDE SEQUENCE [LARGE SCALE GENOMIC DNA]</scope>
    <source>
        <strain evidence="2 3">FW-6</strain>
    </source>
</reference>
<sequence>MNAPFRHAATPVVLDPAERDTFARIDAFVAGHPDATPFHRPAWLTAVARGSGNKALVLGLEHGPDLTAVLPLLEVHSPLFGRVLVSSGFGVGGGILATGRGQADALLAFAEDQALRRSCPTIELRGGPLPRDRAGWHVRHDSHCGYVADLATDDEAQLLWVPRKQRAEVRKGLAADLIVSVGSAQADRDAHYAVYAESVRNLGTPVFPKRLFAEVLDAFGEDADILTVSHQGQPVASVLSLYHRGAVMPYWGGGTHAARKLRANDRMYFELMLNARRRGCARFDFGRSKVNSGAGEFKKNWGFEAEPLGYASWTAPGAEARDADPTSDRHANRIALWKKLPLPVANLVGPWIARGLA</sequence>
<protein>
    <submittedName>
        <fullName evidence="2">FemAB family PEP-CTERM system-associated protein</fullName>
    </submittedName>
</protein>